<gene>
    <name evidence="1" type="ORF">MML48_9g00000309</name>
</gene>
<comment type="caution">
    <text evidence="1">The sequence shown here is derived from an EMBL/GenBank/DDBJ whole genome shotgun (WGS) entry which is preliminary data.</text>
</comment>
<protein>
    <submittedName>
        <fullName evidence="1">Dna-directed rna polymerases i ii and iii subunit rpabc2</fullName>
    </submittedName>
</protein>
<organism evidence="1 2">
    <name type="scientific">Holotrichia oblita</name>
    <name type="common">Chafer beetle</name>
    <dbReference type="NCBI Taxonomy" id="644536"/>
    <lineage>
        <taxon>Eukaryota</taxon>
        <taxon>Metazoa</taxon>
        <taxon>Ecdysozoa</taxon>
        <taxon>Arthropoda</taxon>
        <taxon>Hexapoda</taxon>
        <taxon>Insecta</taxon>
        <taxon>Pterygota</taxon>
        <taxon>Neoptera</taxon>
        <taxon>Endopterygota</taxon>
        <taxon>Coleoptera</taxon>
        <taxon>Polyphaga</taxon>
        <taxon>Scarabaeiformia</taxon>
        <taxon>Scarabaeidae</taxon>
        <taxon>Melolonthinae</taxon>
        <taxon>Holotrichia</taxon>
    </lineage>
</organism>
<evidence type="ECO:0000313" key="2">
    <source>
        <dbReference type="Proteomes" id="UP001056778"/>
    </source>
</evidence>
<dbReference type="Proteomes" id="UP001056778">
    <property type="component" value="Chromosome 9"/>
</dbReference>
<keyword evidence="1" id="KW-0804">Transcription</keyword>
<keyword evidence="1" id="KW-0240">DNA-directed RNA polymerase</keyword>
<evidence type="ECO:0000313" key="1">
    <source>
        <dbReference type="EMBL" id="KAI4455743.1"/>
    </source>
</evidence>
<dbReference type="EMBL" id="CM043023">
    <property type="protein sequence ID" value="KAI4455743.1"/>
    <property type="molecule type" value="Genomic_DNA"/>
</dbReference>
<reference evidence="1" key="1">
    <citation type="submission" date="2022-04" db="EMBL/GenBank/DDBJ databases">
        <title>Chromosome-scale genome assembly of Holotrichia oblita Faldermann.</title>
        <authorList>
            <person name="Rongchong L."/>
        </authorList>
    </citation>
    <scope>NUCLEOTIDE SEQUENCE</scope>
    <source>
        <strain evidence="1">81SQS9</strain>
    </source>
</reference>
<accession>A0ACB9SK79</accession>
<sequence>MDELVFLNLLEGMEAAEENVGGQQESVVVIQHAEDIGHLTNEQFRKLFCLSREAFNFLVDLIEPHLNQPVKNTDISATVKVRRKQSLVEWWIFQILQDEEFEEAEIDHDIYNNNNEVEGPLRWINPELAEGRKVRTFATYTVPGNIIMVSHLFCYFQARLVL</sequence>
<keyword evidence="2" id="KW-1185">Reference proteome</keyword>
<name>A0ACB9SK79_HOLOL</name>
<proteinExistence type="predicted"/>